<feature type="compositionally biased region" description="Basic and acidic residues" evidence="7">
    <location>
        <begin position="1006"/>
        <end position="1022"/>
    </location>
</feature>
<protein>
    <submittedName>
        <fullName evidence="9">Endoglucanase</fullName>
    </submittedName>
</protein>
<keyword evidence="4" id="KW-0119">Carbohydrate metabolism</keyword>
<dbReference type="Proteomes" id="UP000186817">
    <property type="component" value="Unassembled WGS sequence"/>
</dbReference>
<keyword evidence="3" id="KW-0136">Cellulose degradation</keyword>
<dbReference type="PANTHER" id="PTHR35923">
    <property type="entry name" value="MAJOR EXTRACELLULAR ENDOGLUCANASE"/>
    <property type="match status" value="1"/>
</dbReference>
<gene>
    <name evidence="9" type="ORF">AK812_SmicGene19704</name>
</gene>
<keyword evidence="2" id="KW-0378">Hydrolase</keyword>
<dbReference type="EMBL" id="LSRX01000416">
    <property type="protein sequence ID" value="OLP97923.1"/>
    <property type="molecule type" value="Genomic_DNA"/>
</dbReference>
<dbReference type="PANTHER" id="PTHR35923:SF2">
    <property type="entry name" value="ENDOGLUCANASE"/>
    <property type="match status" value="1"/>
</dbReference>
<dbReference type="AlphaFoldDB" id="A0A1Q9DRW6"/>
<dbReference type="InterPro" id="IPR017853">
    <property type="entry name" value="GH"/>
</dbReference>
<reference evidence="9 10" key="1">
    <citation type="submission" date="2016-02" db="EMBL/GenBank/DDBJ databases">
        <title>Genome analysis of coral dinoflagellate symbionts highlights evolutionary adaptations to a symbiotic lifestyle.</title>
        <authorList>
            <person name="Aranda M."/>
            <person name="Li Y."/>
            <person name="Liew Y.J."/>
            <person name="Baumgarten S."/>
            <person name="Simakov O."/>
            <person name="Wilson M."/>
            <person name="Piel J."/>
            <person name="Ashoor H."/>
            <person name="Bougouffa S."/>
            <person name="Bajic V.B."/>
            <person name="Ryu T."/>
            <person name="Ravasi T."/>
            <person name="Bayer T."/>
            <person name="Micklem G."/>
            <person name="Kim H."/>
            <person name="Bhak J."/>
            <person name="Lajeunesse T.C."/>
            <person name="Voolstra C.R."/>
        </authorList>
    </citation>
    <scope>NUCLEOTIDE SEQUENCE [LARGE SCALE GENOMIC DNA]</scope>
    <source>
        <strain evidence="9 10">CCMP2467</strain>
    </source>
</reference>
<feature type="domain" description="Glycoside hydrolase family 5" evidence="8">
    <location>
        <begin position="229"/>
        <end position="567"/>
    </location>
</feature>
<dbReference type="Gene3D" id="3.20.20.80">
    <property type="entry name" value="Glycosidases"/>
    <property type="match status" value="1"/>
</dbReference>
<name>A0A1Q9DRW6_SYMMI</name>
<dbReference type="InterPro" id="IPR001547">
    <property type="entry name" value="Glyco_hydro_5"/>
</dbReference>
<evidence type="ECO:0000313" key="10">
    <source>
        <dbReference type="Proteomes" id="UP000186817"/>
    </source>
</evidence>
<evidence type="ECO:0000256" key="5">
    <source>
        <dbReference type="ARBA" id="ARBA00023295"/>
    </source>
</evidence>
<feature type="region of interest" description="Disordered" evidence="7">
    <location>
        <begin position="986"/>
        <end position="1022"/>
    </location>
</feature>
<evidence type="ECO:0000256" key="7">
    <source>
        <dbReference type="SAM" id="MobiDB-lite"/>
    </source>
</evidence>
<dbReference type="GO" id="GO:0030245">
    <property type="term" value="P:cellulose catabolic process"/>
    <property type="evidence" value="ECO:0007669"/>
    <property type="project" value="UniProtKB-KW"/>
</dbReference>
<keyword evidence="5" id="KW-0326">Glycosidase</keyword>
<dbReference type="GO" id="GO:0004553">
    <property type="term" value="F:hydrolase activity, hydrolyzing O-glycosyl compounds"/>
    <property type="evidence" value="ECO:0007669"/>
    <property type="project" value="InterPro"/>
</dbReference>
<dbReference type="SUPFAM" id="SSF51445">
    <property type="entry name" value="(Trans)glycosidases"/>
    <property type="match status" value="1"/>
</dbReference>
<keyword evidence="6" id="KW-0624">Polysaccharide degradation</keyword>
<sequence>MNLQVGLDLQELATYDQLPEFATQLAGLLKQGADESTGVIAPPDMVSAAKFVNEIEGLSDLEKAERRFRRFERPQPQHHILLKAATPRMKELYQAVRKAMLAARPATSVEPRRVSVIRISLVGVLHLAGTRTQRFARLERIYEKCGGVEQIILGALIFGIWQLLKPTSEVGQPENLPLYTLQSSEEQLGSPGKVAGSVHEKSMLQFPLRAKGRRLVNQFGQHFKLAGVNWYGASDTYHVVGGLDMRPLAEICHSVAAMGFTVVRLPFSSEMLRVEAVPKGAIDYDLNPTLLGLTPLEASLKPEGIDEGNPHIQVVINNHTTVGSWSGGVELNGMWFREGCKTYTEEAWIDDWVMLAERYRDKGYHQVIGYDLRNEVRPTTMTGPGPRWGERERGAGKGACCQRGEFVRDWSRAARRCTQALLNADAPGFVVVERIAWPQNSLQDMLLPTPPWEAWDVPRDRIVLAVHMYAWSGPGSWSPKHFLPGILKSFFNAVDYVSGRELYGEMSQEVLEQQMDKDFGFCLDQDICPVWLSELGADLSRGELGWFLKVCKYLEAKDADFAYWPLNVGPKPGGSEDEPYGILTNDWQPRWADSRLQALRKLGHGPLLPLPRRSLPMARRPLQLTPRLRAATFDGLPGSVATATPSCYGDVDEVPALAPYPWCAPLPGPLVPWPGTARKPSEVPEARYLWKVLPGFDALPGQDAMSVRCSDAEAAKLLCIQRGFGGFALHQGWAYFRSVAAEELLSCLQSGFDQTVLYIPEEVRLCATWVELEPTAPKAQVPSRPKDDMGGIQDRIVLPLDNDGHPEAAIEACQRACLERGSSGYELGADGSEARLVPPSEEEALRTQWKEGRLRSCSDTCTLPRLHLLQLTAVSIGLEVFRDKDAFPGSDARVQKDPGLARCRQICLTEGFAGFAIKDGVARFRSAKGAVLRTRLVPSPGGVFYILTVEKDGKAAFEALLDASWIAFRRKMVEVVGDAAARPKMVDEEEPVPGLEDAEHLSFGPIDDKYDKSPNEDAKKELQCRRVSGVDAKANTLISGKSLAQLLGDMGLAGYNEDDMNNLINQVADYVGLQFMKVLRQALSLVLEEEAETDLEKDTPHWHLDA</sequence>
<evidence type="ECO:0000256" key="2">
    <source>
        <dbReference type="ARBA" id="ARBA00022801"/>
    </source>
</evidence>
<dbReference type="Pfam" id="PF00150">
    <property type="entry name" value="Cellulase"/>
    <property type="match status" value="1"/>
</dbReference>
<evidence type="ECO:0000256" key="6">
    <source>
        <dbReference type="ARBA" id="ARBA00023326"/>
    </source>
</evidence>
<organism evidence="9 10">
    <name type="scientific">Symbiodinium microadriaticum</name>
    <name type="common">Dinoflagellate</name>
    <name type="synonym">Zooxanthella microadriatica</name>
    <dbReference type="NCBI Taxonomy" id="2951"/>
    <lineage>
        <taxon>Eukaryota</taxon>
        <taxon>Sar</taxon>
        <taxon>Alveolata</taxon>
        <taxon>Dinophyceae</taxon>
        <taxon>Suessiales</taxon>
        <taxon>Symbiodiniaceae</taxon>
        <taxon>Symbiodinium</taxon>
    </lineage>
</organism>
<evidence type="ECO:0000259" key="8">
    <source>
        <dbReference type="Pfam" id="PF00150"/>
    </source>
</evidence>
<comment type="similarity">
    <text evidence="1">Belongs to the glycosyl hydrolase 5 (cellulase A) family.</text>
</comment>
<dbReference type="OrthoDB" id="442731at2759"/>
<evidence type="ECO:0000256" key="3">
    <source>
        <dbReference type="ARBA" id="ARBA00023001"/>
    </source>
</evidence>
<accession>A0A1Q9DRW6</accession>
<keyword evidence="10" id="KW-1185">Reference proteome</keyword>
<evidence type="ECO:0000256" key="4">
    <source>
        <dbReference type="ARBA" id="ARBA00023277"/>
    </source>
</evidence>
<evidence type="ECO:0000313" key="9">
    <source>
        <dbReference type="EMBL" id="OLP97923.1"/>
    </source>
</evidence>
<evidence type="ECO:0000256" key="1">
    <source>
        <dbReference type="ARBA" id="ARBA00005641"/>
    </source>
</evidence>
<comment type="caution">
    <text evidence="9">The sequence shown here is derived from an EMBL/GenBank/DDBJ whole genome shotgun (WGS) entry which is preliminary data.</text>
</comment>
<proteinExistence type="inferred from homology"/>